<dbReference type="SUPFAM" id="SSF54277">
    <property type="entry name" value="CAD &amp; PB1 domains"/>
    <property type="match status" value="1"/>
</dbReference>
<dbReference type="Pfam" id="PF00564">
    <property type="entry name" value="PB1"/>
    <property type="match status" value="1"/>
</dbReference>
<dbReference type="EMBL" id="CAMGYJ010000003">
    <property type="protein sequence ID" value="CAI0396199.1"/>
    <property type="molecule type" value="Genomic_DNA"/>
</dbReference>
<comment type="caution">
    <text evidence="3">The sequence shown here is derived from an EMBL/GenBank/DDBJ whole genome shotgun (WGS) entry which is preliminary data.</text>
</comment>
<proteinExistence type="predicted"/>
<dbReference type="AlphaFoldDB" id="A0AAV0IGD0"/>
<evidence type="ECO:0000313" key="3">
    <source>
        <dbReference type="EMBL" id="CAI0396199.1"/>
    </source>
</evidence>
<dbReference type="InterPro" id="IPR053198">
    <property type="entry name" value="Gynoecium_Dev_Regulator"/>
</dbReference>
<dbReference type="PANTHER" id="PTHR31066:SF27">
    <property type="entry name" value="EXPRESSED PROTEIN"/>
    <property type="match status" value="1"/>
</dbReference>
<evidence type="ECO:0000259" key="2">
    <source>
        <dbReference type="SMART" id="SM00666"/>
    </source>
</evidence>
<feature type="compositionally biased region" description="Pro residues" evidence="1">
    <location>
        <begin position="1"/>
        <end position="11"/>
    </location>
</feature>
<feature type="compositionally biased region" description="Low complexity" evidence="1">
    <location>
        <begin position="277"/>
        <end position="301"/>
    </location>
</feature>
<feature type="region of interest" description="Disordered" evidence="1">
    <location>
        <begin position="1"/>
        <end position="54"/>
    </location>
</feature>
<dbReference type="Proteomes" id="UP001154282">
    <property type="component" value="Unassembled WGS sequence"/>
</dbReference>
<feature type="region of interest" description="Disordered" evidence="1">
    <location>
        <begin position="366"/>
        <end position="412"/>
    </location>
</feature>
<evidence type="ECO:0000256" key="1">
    <source>
        <dbReference type="SAM" id="MobiDB-lite"/>
    </source>
</evidence>
<dbReference type="InterPro" id="IPR000270">
    <property type="entry name" value="PB1_dom"/>
</dbReference>
<dbReference type="PANTHER" id="PTHR31066">
    <property type="entry name" value="OS05G0427100 PROTEIN-RELATED"/>
    <property type="match status" value="1"/>
</dbReference>
<organism evidence="3 4">
    <name type="scientific">Linum tenue</name>
    <dbReference type="NCBI Taxonomy" id="586396"/>
    <lineage>
        <taxon>Eukaryota</taxon>
        <taxon>Viridiplantae</taxon>
        <taxon>Streptophyta</taxon>
        <taxon>Embryophyta</taxon>
        <taxon>Tracheophyta</taxon>
        <taxon>Spermatophyta</taxon>
        <taxon>Magnoliopsida</taxon>
        <taxon>eudicotyledons</taxon>
        <taxon>Gunneridae</taxon>
        <taxon>Pentapetalae</taxon>
        <taxon>rosids</taxon>
        <taxon>fabids</taxon>
        <taxon>Malpighiales</taxon>
        <taxon>Linaceae</taxon>
        <taxon>Linum</taxon>
    </lineage>
</organism>
<evidence type="ECO:0000313" key="4">
    <source>
        <dbReference type="Proteomes" id="UP001154282"/>
    </source>
</evidence>
<reference evidence="3" key="1">
    <citation type="submission" date="2022-08" db="EMBL/GenBank/DDBJ databases">
        <authorList>
            <person name="Gutierrez-Valencia J."/>
        </authorList>
    </citation>
    <scope>NUCLEOTIDE SEQUENCE</scope>
</reference>
<protein>
    <recommendedName>
        <fullName evidence="2">PB1 domain-containing protein</fullName>
    </recommendedName>
</protein>
<dbReference type="SMART" id="SM00666">
    <property type="entry name" value="PB1"/>
    <property type="match status" value="1"/>
</dbReference>
<accession>A0AAV0IGD0</accession>
<dbReference type="Gene3D" id="3.10.20.90">
    <property type="entry name" value="Phosphatidylinositol 3-kinase Catalytic Subunit, Chain A, domain 1"/>
    <property type="match status" value="1"/>
</dbReference>
<gene>
    <name evidence="3" type="ORF">LITE_LOCUS9018</name>
</gene>
<dbReference type="CDD" id="cd06410">
    <property type="entry name" value="PB1_UP2"/>
    <property type="match status" value="1"/>
</dbReference>
<feature type="region of interest" description="Disordered" evidence="1">
    <location>
        <begin position="277"/>
        <end position="304"/>
    </location>
</feature>
<feature type="compositionally biased region" description="Low complexity" evidence="1">
    <location>
        <begin position="12"/>
        <end position="24"/>
    </location>
</feature>
<sequence>MDPPPLPPSSPLPAAAAANNIPLINYPPPDSVHSSPRRHQQSTQPPPDAVNDGAVLPRVPGAKLRLMCSYGGHIIPRPHDKSLCYVGGETRIVAVERNSTVASLSARLSRTLPLNGRPFTLKYQLPNEDLDSLVSVATDEDLENLIEEYDRITGASSAAAAAAVLASSSSSSSSSSPRIRLFLFFSKPVTAASMGDLKSESWFFDALNSGSGAGSDSVLMLLPRNLSDTATMDGRVVPGLVDNIGGGGGDHYNLNQHHHHHQDSPIVFENFNAAASNATTTTTGPPSSGSSCSTSPSGMTNLLPPIRVRTPVDSDLQGFEQGARGPAAAAVVMDQDQFGYHQQLGSVQIQLDSISISSAAAAAPSPPAAASIAPAGGSSEHLNRVSSEDDDDTRSDPGRAAGGGVGFRKPPLPIPLPHQYTHQHQQQHKLAAFNNLPPSPDSVARYLVGYTNLCYYRMLIRMWDINQRIAKRRP</sequence>
<name>A0AAV0IGD0_9ROSI</name>
<feature type="domain" description="PB1" evidence="2">
    <location>
        <begin position="78"/>
        <end position="186"/>
    </location>
</feature>
<feature type="compositionally biased region" description="Low complexity" evidence="1">
    <location>
        <begin position="366"/>
        <end position="379"/>
    </location>
</feature>
<keyword evidence="4" id="KW-1185">Reference proteome</keyword>